<evidence type="ECO:0000256" key="4">
    <source>
        <dbReference type="NCBIfam" id="TIGR03241"/>
    </source>
</evidence>
<evidence type="ECO:0000256" key="1">
    <source>
        <dbReference type="ARBA" id="ARBA00022503"/>
    </source>
</evidence>
<dbReference type="SUPFAM" id="SSF55909">
    <property type="entry name" value="Pentein"/>
    <property type="match status" value="1"/>
</dbReference>
<feature type="binding site" evidence="3">
    <location>
        <position position="359"/>
    </location>
    <ligand>
        <name>substrate</name>
    </ligand>
</feature>
<comment type="similarity">
    <text evidence="3">Belongs to the succinylarginine dihydrolase family.</text>
</comment>
<dbReference type="AlphaFoldDB" id="A0A363UPP4"/>
<evidence type="ECO:0000313" key="6">
    <source>
        <dbReference type="Proteomes" id="UP000251800"/>
    </source>
</evidence>
<dbReference type="HAMAP" id="MF_01172">
    <property type="entry name" value="AstB"/>
    <property type="match status" value="1"/>
</dbReference>
<feature type="active site" description="Nucleophile" evidence="3">
    <location>
        <position position="365"/>
    </location>
</feature>
<dbReference type="EMBL" id="QEQK01000002">
    <property type="protein sequence ID" value="PWN57367.1"/>
    <property type="molecule type" value="Genomic_DNA"/>
</dbReference>
<evidence type="ECO:0000313" key="5">
    <source>
        <dbReference type="EMBL" id="PWN57367.1"/>
    </source>
</evidence>
<comment type="caution">
    <text evidence="5">The sequence shown here is derived from an EMBL/GenBank/DDBJ whole genome shotgun (WGS) entry which is preliminary data.</text>
</comment>
<comment type="pathway">
    <text evidence="3">Amino-acid degradation; L-arginine degradation via AST pathway; L-glutamate and succinate from L-arginine: step 2/5.</text>
</comment>
<feature type="active site" evidence="3">
    <location>
        <position position="247"/>
    </location>
</feature>
<dbReference type="PANTHER" id="PTHR30420:SF2">
    <property type="entry name" value="N-SUCCINYLARGININE DIHYDROLASE"/>
    <property type="match status" value="1"/>
</dbReference>
<dbReference type="GO" id="GO:0019544">
    <property type="term" value="P:L-arginine catabolic process to L-glutamate"/>
    <property type="evidence" value="ECO:0007669"/>
    <property type="project" value="UniProtKB-UniRule"/>
</dbReference>
<dbReference type="UniPathway" id="UPA00185">
    <property type="reaction ID" value="UER00280"/>
</dbReference>
<dbReference type="EC" id="3.5.3.23" evidence="3 4"/>
<feature type="active site" evidence="3">
    <location>
        <position position="174"/>
    </location>
</feature>
<feature type="binding site" evidence="3">
    <location>
        <begin position="19"/>
        <end position="28"/>
    </location>
    <ligand>
        <name>substrate</name>
    </ligand>
</feature>
<keyword evidence="1 3" id="KW-0056">Arginine metabolism</keyword>
<comment type="subunit">
    <text evidence="3">Homodimer.</text>
</comment>
<dbReference type="Pfam" id="PF04996">
    <property type="entry name" value="AstB"/>
    <property type="match status" value="1"/>
</dbReference>
<protein>
    <recommendedName>
        <fullName evidence="3 4">N-succinylarginine dihydrolase</fullName>
        <ecNumber evidence="3 4">3.5.3.23</ecNumber>
    </recommendedName>
</protein>
<evidence type="ECO:0000256" key="3">
    <source>
        <dbReference type="HAMAP-Rule" id="MF_01172"/>
    </source>
</evidence>
<dbReference type="Gene3D" id="3.75.10.20">
    <property type="entry name" value="Succinylarginine dihydrolase"/>
    <property type="match status" value="1"/>
</dbReference>
<gene>
    <name evidence="3 5" type="primary">astB</name>
    <name evidence="5" type="ORF">DEH80_02395</name>
</gene>
<dbReference type="InterPro" id="IPR037031">
    <property type="entry name" value="AstB_sf"/>
</dbReference>
<feature type="binding site" evidence="3">
    <location>
        <position position="110"/>
    </location>
    <ligand>
        <name>substrate</name>
    </ligand>
</feature>
<organism evidence="5 6">
    <name type="scientific">Abyssibacter profundi</name>
    <dbReference type="NCBI Taxonomy" id="2182787"/>
    <lineage>
        <taxon>Bacteria</taxon>
        <taxon>Pseudomonadati</taxon>
        <taxon>Pseudomonadota</taxon>
        <taxon>Gammaproteobacteria</taxon>
        <taxon>Chromatiales</taxon>
        <taxon>Oceanococcaceae</taxon>
        <taxon>Abyssibacter</taxon>
    </lineage>
</organism>
<dbReference type="NCBIfam" id="NF009789">
    <property type="entry name" value="PRK13281.1"/>
    <property type="match status" value="1"/>
</dbReference>
<feature type="binding site" evidence="3">
    <location>
        <begin position="137"/>
        <end position="138"/>
    </location>
    <ligand>
        <name>substrate</name>
    </ligand>
</feature>
<comment type="catalytic activity">
    <reaction evidence="3">
        <text>N(2)-succinyl-L-arginine + 2 H2O + 2 H(+) = N(2)-succinyl-L-ornithine + 2 NH4(+) + CO2</text>
        <dbReference type="Rhea" id="RHEA:19533"/>
        <dbReference type="ChEBI" id="CHEBI:15377"/>
        <dbReference type="ChEBI" id="CHEBI:15378"/>
        <dbReference type="ChEBI" id="CHEBI:16526"/>
        <dbReference type="ChEBI" id="CHEBI:28938"/>
        <dbReference type="ChEBI" id="CHEBI:58241"/>
        <dbReference type="ChEBI" id="CHEBI:58514"/>
        <dbReference type="EC" id="3.5.3.23"/>
    </reaction>
</comment>
<reference evidence="5 6" key="1">
    <citation type="submission" date="2018-05" db="EMBL/GenBank/DDBJ databases">
        <title>Abyssibacter profundi OUC007T gen. nov., sp. nov, a marine bacterium isolated from seawater of the Mariana Trench.</title>
        <authorList>
            <person name="Zhou S."/>
        </authorList>
    </citation>
    <scope>NUCLEOTIDE SEQUENCE [LARGE SCALE GENOMIC DNA]</scope>
    <source>
        <strain evidence="5 6">OUC007</strain>
    </source>
</reference>
<dbReference type="GO" id="GO:0019545">
    <property type="term" value="P:L-arginine catabolic process to succinate"/>
    <property type="evidence" value="ECO:0007669"/>
    <property type="project" value="UniProtKB-UniRule"/>
</dbReference>
<feature type="binding site" evidence="3">
    <location>
        <position position="211"/>
    </location>
    <ligand>
        <name>substrate</name>
    </ligand>
</feature>
<dbReference type="NCBIfam" id="TIGR03241">
    <property type="entry name" value="arg_catab_astB"/>
    <property type="match status" value="1"/>
</dbReference>
<feature type="binding site" evidence="3">
    <location>
        <position position="249"/>
    </location>
    <ligand>
        <name>substrate</name>
    </ligand>
</feature>
<keyword evidence="6" id="KW-1185">Reference proteome</keyword>
<sequence>MKTQEANFDGLVGPSHHFGGLGVGNLASQANKAQASNPREAALQGLAKMAGVSELGLLQGVLPPQARPDIHFLRQVGFNGNDAKVLAQARRDAPGLLSAAASAASMWSANAATVSASADTWDSRVHFTPANLVSQAHRALETETTTLALRATFPAERFFAHHPALPRSTQLADEGAANHTRFAADDHTCGVSLFVYGADLQYPATGRFPARQTRLASEAVARQHRLRSDRTLFVRQHPDAIAAGVFHNDVIAVGHADVLLYHEYAFVDEFGTLEALSNALGQPLRTVRITAEQVDMAAAIQSYLFNSQIVTLPDGRIQLIVAKDCEEHPAVWPVIQDMVDGPGPIDGVSVFDVRQSMRNGGGPACLRLRVPLNEDEQAAVNPDSWFTPALHRELEAWVKQHYRDRLTLTDLADPGFVTEVHEALDRLTVILGLGSIYSFQQAP</sequence>
<dbReference type="GO" id="GO:0009015">
    <property type="term" value="F:N-succinylarginine dihydrolase activity"/>
    <property type="evidence" value="ECO:0007669"/>
    <property type="project" value="UniProtKB-UniRule"/>
</dbReference>
<name>A0A363UPP4_9GAMM</name>
<evidence type="ECO:0000256" key="2">
    <source>
        <dbReference type="ARBA" id="ARBA00022801"/>
    </source>
</evidence>
<dbReference type="Proteomes" id="UP000251800">
    <property type="component" value="Unassembled WGS sequence"/>
</dbReference>
<dbReference type="PANTHER" id="PTHR30420">
    <property type="entry name" value="N-SUCCINYLARGININE DIHYDROLASE"/>
    <property type="match status" value="1"/>
</dbReference>
<keyword evidence="2 3" id="KW-0378">Hydrolase</keyword>
<dbReference type="OrthoDB" id="248552at2"/>
<proteinExistence type="inferred from homology"/>
<dbReference type="InterPro" id="IPR007079">
    <property type="entry name" value="SuccinylArg_d-Hdrlase_AstB"/>
</dbReference>
<comment type="function">
    <text evidence="3">Catalyzes the hydrolysis of N(2)-succinylarginine into N(2)-succinylornithine, ammonia and CO(2).</text>
</comment>
<dbReference type="RefSeq" id="WP_109718871.1">
    <property type="nucleotide sequence ID" value="NZ_QEQK01000002.1"/>
</dbReference>
<accession>A0A363UPP4</accession>